<organism evidence="2 3">
    <name type="scientific">Pleurodeles waltl</name>
    <name type="common">Iberian ribbed newt</name>
    <dbReference type="NCBI Taxonomy" id="8319"/>
    <lineage>
        <taxon>Eukaryota</taxon>
        <taxon>Metazoa</taxon>
        <taxon>Chordata</taxon>
        <taxon>Craniata</taxon>
        <taxon>Vertebrata</taxon>
        <taxon>Euteleostomi</taxon>
        <taxon>Amphibia</taxon>
        <taxon>Batrachia</taxon>
        <taxon>Caudata</taxon>
        <taxon>Salamandroidea</taxon>
        <taxon>Salamandridae</taxon>
        <taxon>Pleurodelinae</taxon>
        <taxon>Pleurodeles</taxon>
    </lineage>
</organism>
<sequence>MHGKRMRSKCICMHVNDAKEEEEERCSDIQQGGEDVDVESEESTHRSWEEDTLDWMEAAERREAAGKNEEEIMDNNALTGVKTDESGKHQSWNPAACHVPGRMWLEQFHARIRGSDTFWLQKA</sequence>
<feature type="region of interest" description="Disordered" evidence="1">
    <location>
        <begin position="18"/>
        <end position="55"/>
    </location>
</feature>
<protein>
    <submittedName>
        <fullName evidence="2">Uncharacterized protein</fullName>
    </submittedName>
</protein>
<keyword evidence="3" id="KW-1185">Reference proteome</keyword>
<gene>
    <name evidence="2" type="ORF">NDU88_001939</name>
</gene>
<dbReference type="Proteomes" id="UP001066276">
    <property type="component" value="Chromosome 1_1"/>
</dbReference>
<evidence type="ECO:0000313" key="2">
    <source>
        <dbReference type="EMBL" id="KAJ1214320.1"/>
    </source>
</evidence>
<evidence type="ECO:0000256" key="1">
    <source>
        <dbReference type="SAM" id="MobiDB-lite"/>
    </source>
</evidence>
<reference evidence="2" key="1">
    <citation type="journal article" date="2022" name="bioRxiv">
        <title>Sequencing and chromosome-scale assembly of the giantPleurodeles waltlgenome.</title>
        <authorList>
            <person name="Brown T."/>
            <person name="Elewa A."/>
            <person name="Iarovenko S."/>
            <person name="Subramanian E."/>
            <person name="Araus A.J."/>
            <person name="Petzold A."/>
            <person name="Susuki M."/>
            <person name="Suzuki K.-i.T."/>
            <person name="Hayashi T."/>
            <person name="Toyoda A."/>
            <person name="Oliveira C."/>
            <person name="Osipova E."/>
            <person name="Leigh N.D."/>
            <person name="Simon A."/>
            <person name="Yun M.H."/>
        </authorList>
    </citation>
    <scope>NUCLEOTIDE SEQUENCE</scope>
    <source>
        <strain evidence="2">20211129_DDA</strain>
        <tissue evidence="2">Liver</tissue>
    </source>
</reference>
<dbReference type="AlphaFoldDB" id="A0AAV7WQ58"/>
<comment type="caution">
    <text evidence="2">The sequence shown here is derived from an EMBL/GenBank/DDBJ whole genome shotgun (WGS) entry which is preliminary data.</text>
</comment>
<name>A0AAV7WQ58_PLEWA</name>
<proteinExistence type="predicted"/>
<dbReference type="EMBL" id="JANPWB010000001">
    <property type="protein sequence ID" value="KAJ1214320.1"/>
    <property type="molecule type" value="Genomic_DNA"/>
</dbReference>
<evidence type="ECO:0000313" key="3">
    <source>
        <dbReference type="Proteomes" id="UP001066276"/>
    </source>
</evidence>
<accession>A0AAV7WQ58</accession>